<accession>A0ABN0UPB2</accession>
<dbReference type="PANTHER" id="PTHR12215:SF10">
    <property type="entry name" value="L-AMINOADIPATE-SEMIALDEHYDE DEHYDROGENASE-PHOSPHOPANTETHEINYL TRANSFERASE"/>
    <property type="match status" value="1"/>
</dbReference>
<evidence type="ECO:0000256" key="2">
    <source>
        <dbReference type="ARBA" id="ARBA00022679"/>
    </source>
</evidence>
<dbReference type="Pfam" id="PF01648">
    <property type="entry name" value="ACPS"/>
    <property type="match status" value="1"/>
</dbReference>
<dbReference type="EMBL" id="BAAABU010000025">
    <property type="protein sequence ID" value="GAA0257148.1"/>
    <property type="molecule type" value="Genomic_DNA"/>
</dbReference>
<dbReference type="InterPro" id="IPR037143">
    <property type="entry name" value="4-PPantetheinyl_Trfase_dom_sf"/>
</dbReference>
<reference evidence="4 5" key="1">
    <citation type="journal article" date="2019" name="Int. J. Syst. Evol. Microbiol.">
        <title>The Global Catalogue of Microorganisms (GCM) 10K type strain sequencing project: providing services to taxonomists for standard genome sequencing and annotation.</title>
        <authorList>
            <consortium name="The Broad Institute Genomics Platform"/>
            <consortium name="The Broad Institute Genome Sequencing Center for Infectious Disease"/>
            <person name="Wu L."/>
            <person name="Ma J."/>
        </authorList>
    </citation>
    <scope>NUCLEOTIDE SEQUENCE [LARGE SCALE GENOMIC DNA]</scope>
    <source>
        <strain evidence="4 5">JCM 3380</strain>
    </source>
</reference>
<dbReference type="InterPro" id="IPR050559">
    <property type="entry name" value="P-Pant_transferase_sf"/>
</dbReference>
<evidence type="ECO:0000259" key="3">
    <source>
        <dbReference type="Pfam" id="PF01648"/>
    </source>
</evidence>
<evidence type="ECO:0000313" key="5">
    <source>
        <dbReference type="Proteomes" id="UP001500416"/>
    </source>
</evidence>
<evidence type="ECO:0000256" key="1">
    <source>
        <dbReference type="ARBA" id="ARBA00010990"/>
    </source>
</evidence>
<dbReference type="RefSeq" id="WP_343938678.1">
    <property type="nucleotide sequence ID" value="NZ_BAAABU010000025.1"/>
</dbReference>
<dbReference type="Proteomes" id="UP001500416">
    <property type="component" value="Unassembled WGS sequence"/>
</dbReference>
<keyword evidence="2" id="KW-0808">Transferase</keyword>
<comment type="caution">
    <text evidence="4">The sequence shown here is derived from an EMBL/GenBank/DDBJ whole genome shotgun (WGS) entry which is preliminary data.</text>
</comment>
<feature type="domain" description="4'-phosphopantetheinyl transferase" evidence="3">
    <location>
        <begin position="100"/>
        <end position="157"/>
    </location>
</feature>
<evidence type="ECO:0000313" key="4">
    <source>
        <dbReference type="EMBL" id="GAA0257148.1"/>
    </source>
</evidence>
<dbReference type="InterPro" id="IPR008278">
    <property type="entry name" value="4-PPantetheinyl_Trfase_dom"/>
</dbReference>
<name>A0ABN0UPB2_9PSEU</name>
<sequence length="195" mass="19866">MTSHAGTVASAGVSVVAPGVFAVAPGVFAAVGRAACASEGLAARGLLARLLGVVEPSAALLPVSSRRSGQPFLEGRPELSVSLSHDGGWVAAAIGIGVEVGVDVQPPLPVSHGMLRRCCTSTAFAALSSLSTVDGEFAWMWSVQEACVKAEGTGIGGLPWSVPVEVGQVTGAWHGYRWHRLPTPVPASCAYREPA</sequence>
<dbReference type="Gene3D" id="3.90.470.20">
    <property type="entry name" value="4'-phosphopantetheinyl transferase domain"/>
    <property type="match status" value="1"/>
</dbReference>
<dbReference type="PANTHER" id="PTHR12215">
    <property type="entry name" value="PHOSPHOPANTETHEINE TRANSFERASE"/>
    <property type="match status" value="1"/>
</dbReference>
<protein>
    <recommendedName>
        <fullName evidence="3">4'-phosphopantetheinyl transferase domain-containing protein</fullName>
    </recommendedName>
</protein>
<organism evidence="4 5">
    <name type="scientific">Saccharothrix mutabilis subsp. mutabilis</name>
    <dbReference type="NCBI Taxonomy" id="66855"/>
    <lineage>
        <taxon>Bacteria</taxon>
        <taxon>Bacillati</taxon>
        <taxon>Actinomycetota</taxon>
        <taxon>Actinomycetes</taxon>
        <taxon>Pseudonocardiales</taxon>
        <taxon>Pseudonocardiaceae</taxon>
        <taxon>Saccharothrix</taxon>
    </lineage>
</organism>
<comment type="similarity">
    <text evidence="1">Belongs to the P-Pant transferase superfamily. Gsp/Sfp/HetI/AcpT family.</text>
</comment>
<proteinExistence type="inferred from homology"/>
<gene>
    <name evidence="4" type="ORF">GCM10010492_67650</name>
</gene>
<dbReference type="SUPFAM" id="SSF56214">
    <property type="entry name" value="4'-phosphopantetheinyl transferase"/>
    <property type="match status" value="2"/>
</dbReference>
<keyword evidence="5" id="KW-1185">Reference proteome</keyword>